<proteinExistence type="predicted"/>
<evidence type="ECO:0000256" key="1">
    <source>
        <dbReference type="SAM" id="Coils"/>
    </source>
</evidence>
<keyword evidence="1" id="KW-0175">Coiled coil</keyword>
<organism evidence="2">
    <name type="scientific">Bartonella schoenbuchensis</name>
    <dbReference type="NCBI Taxonomy" id="165694"/>
    <lineage>
        <taxon>Bacteria</taxon>
        <taxon>Pseudomonadati</taxon>
        <taxon>Pseudomonadota</taxon>
        <taxon>Alphaproteobacteria</taxon>
        <taxon>Hyphomicrobiales</taxon>
        <taxon>Bartonellaceae</taxon>
        <taxon>Bartonella</taxon>
    </lineage>
</organism>
<name>A0A024LRC0_9HYPH</name>
<accession>A0A024LRC0</accession>
<reference evidence="2" key="2">
    <citation type="submission" date="2014-05" db="EMBL/GenBank/DDBJ databases">
        <title>Genome sequencing of Bartonella spp. isolated from human blood.</title>
        <authorList>
            <person name="Raoult D."/>
        </authorList>
    </citation>
    <scope>NUCLEOTIDE SEQUENCE</scope>
    <source>
        <strain evidence="2">MVT06</strain>
    </source>
</reference>
<gene>
    <name evidence="2" type="ORF">BN1046_01198</name>
</gene>
<dbReference type="AlphaFoldDB" id="A0A024LRC0"/>
<protein>
    <submittedName>
        <fullName evidence="2">Uncharacterized protein</fullName>
    </submittedName>
</protein>
<dbReference type="EMBL" id="HG977196">
    <property type="protein sequence ID" value="CDP80276.1"/>
    <property type="molecule type" value="Genomic_DNA"/>
</dbReference>
<reference evidence="2" key="1">
    <citation type="submission" date="2013-11" db="EMBL/GenBank/DDBJ databases">
        <authorList>
            <person name="GENOMES U."/>
        </authorList>
    </citation>
    <scope>NUCLEOTIDE SEQUENCE</scope>
    <source>
        <strain evidence="2">MVT06</strain>
    </source>
</reference>
<evidence type="ECO:0000313" key="2">
    <source>
        <dbReference type="EMBL" id="CDP80276.1"/>
    </source>
</evidence>
<feature type="coiled-coil region" evidence="1">
    <location>
        <begin position="80"/>
        <end position="125"/>
    </location>
</feature>
<sequence length="168" mass="19556">MKAKEMLKEIYTRFYRLVSRHKRIENASVLIEEYTGVIPPEDSTDEFVIQHSTQENVRLLKENVPSLKEMLHKSKVESCLKRYEEALEEEGQLIEEEKIALENLSNLIEQKNKALQQQKKKLDVKVKLFDVLNGQNNPEVNVKQLAKSIEFSSPKKVIPFEQKECAQA</sequence>